<organism evidence="4 5">
    <name type="scientific">Ensete ventricosum</name>
    <name type="common">Abyssinian banana</name>
    <name type="synonym">Musa ensete</name>
    <dbReference type="NCBI Taxonomy" id="4639"/>
    <lineage>
        <taxon>Eukaryota</taxon>
        <taxon>Viridiplantae</taxon>
        <taxon>Streptophyta</taxon>
        <taxon>Embryophyta</taxon>
        <taxon>Tracheophyta</taxon>
        <taxon>Spermatophyta</taxon>
        <taxon>Magnoliopsida</taxon>
        <taxon>Liliopsida</taxon>
        <taxon>Zingiberales</taxon>
        <taxon>Musaceae</taxon>
        <taxon>Ensete</taxon>
    </lineage>
</organism>
<keyword evidence="2" id="KW-0806">Transcription termination</keyword>
<dbReference type="SMART" id="SM00733">
    <property type="entry name" value="Mterf"/>
    <property type="match status" value="3"/>
</dbReference>
<dbReference type="InterPro" id="IPR038538">
    <property type="entry name" value="MTERF_sf"/>
</dbReference>
<feature type="non-terminal residue" evidence="4">
    <location>
        <position position="1"/>
    </location>
</feature>
<comment type="caution">
    <text evidence="4">The sequence shown here is derived from an EMBL/GenBank/DDBJ whole genome shotgun (WGS) entry which is preliminary data.</text>
</comment>
<dbReference type="Pfam" id="PF02536">
    <property type="entry name" value="mTERF"/>
    <property type="match status" value="1"/>
</dbReference>
<evidence type="ECO:0000256" key="2">
    <source>
        <dbReference type="ARBA" id="ARBA00022472"/>
    </source>
</evidence>
<name>A0A426WXX3_ENSVE</name>
<dbReference type="AlphaFoldDB" id="A0A426WXX3"/>
<evidence type="ECO:0000313" key="4">
    <source>
        <dbReference type="EMBL" id="RRT32160.1"/>
    </source>
</evidence>
<dbReference type="PANTHER" id="PTHR13068">
    <property type="entry name" value="CGI-12 PROTEIN-RELATED"/>
    <property type="match status" value="1"/>
</dbReference>
<proteinExistence type="inferred from homology"/>
<dbReference type="Proteomes" id="UP000287651">
    <property type="component" value="Unassembled WGS sequence"/>
</dbReference>
<dbReference type="GO" id="GO:0003676">
    <property type="term" value="F:nucleic acid binding"/>
    <property type="evidence" value="ECO:0007669"/>
    <property type="project" value="InterPro"/>
</dbReference>
<accession>A0A426WXX3</accession>
<sequence>CFWCKGGSFAFSHATSPPSIFLPLNSADCSAFRPPKTKVQIIKSNFTVIDPVQSSELTSEKAAKTASCRACDTQSSSSSLSIEFFKQNGWTDAQIMKLMHWKPRFLDASVETVLKPRMRSLQDMGLCDTEIVQLVSSCPSLLYFRDIQPRINFWRSLLGSNERLIKVSRRNLILLTWSLSQKIESNISILRECGISKQCIAD</sequence>
<evidence type="ECO:0000313" key="5">
    <source>
        <dbReference type="Proteomes" id="UP000287651"/>
    </source>
</evidence>
<dbReference type="InterPro" id="IPR003690">
    <property type="entry name" value="MTERF"/>
</dbReference>
<keyword evidence="2" id="KW-0804">Transcription</keyword>
<dbReference type="GO" id="GO:0006353">
    <property type="term" value="P:DNA-templated transcription termination"/>
    <property type="evidence" value="ECO:0007669"/>
    <property type="project" value="UniProtKB-KW"/>
</dbReference>
<evidence type="ECO:0000256" key="1">
    <source>
        <dbReference type="ARBA" id="ARBA00007692"/>
    </source>
</evidence>
<comment type="similarity">
    <text evidence="1">Belongs to the mTERF family.</text>
</comment>
<protein>
    <submittedName>
        <fullName evidence="4">Uncharacterized protein</fullName>
    </submittedName>
</protein>
<reference evidence="4 5" key="1">
    <citation type="journal article" date="2014" name="Agronomy (Basel)">
        <title>A Draft Genome Sequence for Ensete ventricosum, the Drought-Tolerant Tree Against Hunger.</title>
        <authorList>
            <person name="Harrison J."/>
            <person name="Moore K.A."/>
            <person name="Paszkiewicz K."/>
            <person name="Jones T."/>
            <person name="Grant M."/>
            <person name="Ambacheew D."/>
            <person name="Muzemil S."/>
            <person name="Studholme D.J."/>
        </authorList>
    </citation>
    <scope>NUCLEOTIDE SEQUENCE [LARGE SCALE GENOMIC DNA]</scope>
</reference>
<keyword evidence="2" id="KW-0805">Transcription regulation</keyword>
<keyword evidence="3" id="KW-0809">Transit peptide</keyword>
<gene>
    <name evidence="4" type="ORF">B296_00056923</name>
</gene>
<evidence type="ECO:0000256" key="3">
    <source>
        <dbReference type="ARBA" id="ARBA00022946"/>
    </source>
</evidence>
<dbReference type="PANTHER" id="PTHR13068:SF236">
    <property type="entry name" value="OS02G0749800 PROTEIN"/>
    <property type="match status" value="1"/>
</dbReference>
<dbReference type="EMBL" id="AMZH03033534">
    <property type="protein sequence ID" value="RRT32160.1"/>
    <property type="molecule type" value="Genomic_DNA"/>
</dbReference>
<dbReference type="Gene3D" id="1.25.70.10">
    <property type="entry name" value="Transcription termination factor 3, mitochondrial"/>
    <property type="match status" value="1"/>
</dbReference>